<dbReference type="PANTHER" id="PTHR30293">
    <property type="entry name" value="TRANSCRIPTIONAL REGULATORY PROTEIN NAC-RELATED"/>
    <property type="match status" value="1"/>
</dbReference>
<keyword evidence="2" id="KW-0805">Transcription regulation</keyword>
<dbReference type="InterPro" id="IPR000847">
    <property type="entry name" value="LysR_HTH_N"/>
</dbReference>
<dbReference type="InterPro" id="IPR005119">
    <property type="entry name" value="LysR_subst-bd"/>
</dbReference>
<comment type="caution">
    <text evidence="7">The sequence shown here is derived from an EMBL/GenBank/DDBJ whole genome shotgun (WGS) entry which is preliminary data.</text>
</comment>
<dbReference type="Pfam" id="PF03466">
    <property type="entry name" value="LysR_substrate"/>
    <property type="match status" value="1"/>
</dbReference>
<evidence type="ECO:0000259" key="6">
    <source>
        <dbReference type="PROSITE" id="PS50931"/>
    </source>
</evidence>
<dbReference type="Gene3D" id="3.40.190.290">
    <property type="match status" value="1"/>
</dbReference>
<dbReference type="Proteomes" id="UP000507140">
    <property type="component" value="Unassembled WGS sequence"/>
</dbReference>
<feature type="domain" description="HTH lysR-type" evidence="6">
    <location>
        <begin position="3"/>
        <end position="60"/>
    </location>
</feature>
<name>A0ABM8LKP9_9BURK</name>
<evidence type="ECO:0000256" key="4">
    <source>
        <dbReference type="ARBA" id="ARBA00023159"/>
    </source>
</evidence>
<keyword evidence="3" id="KW-0238">DNA-binding</keyword>
<keyword evidence="8" id="KW-1185">Reference proteome</keyword>
<dbReference type="SUPFAM" id="SSF53850">
    <property type="entry name" value="Periplasmic binding protein-like II"/>
    <property type="match status" value="1"/>
</dbReference>
<organism evidence="7 8">
    <name type="scientific">Achromobacter mucicolens</name>
    <dbReference type="NCBI Taxonomy" id="1389922"/>
    <lineage>
        <taxon>Bacteria</taxon>
        <taxon>Pseudomonadati</taxon>
        <taxon>Pseudomonadota</taxon>
        <taxon>Betaproteobacteria</taxon>
        <taxon>Burkholderiales</taxon>
        <taxon>Alcaligenaceae</taxon>
        <taxon>Achromobacter</taxon>
    </lineage>
</organism>
<evidence type="ECO:0000313" key="7">
    <source>
        <dbReference type="EMBL" id="CAB3911929.1"/>
    </source>
</evidence>
<dbReference type="PROSITE" id="PS50931">
    <property type="entry name" value="HTH_LYSR"/>
    <property type="match status" value="1"/>
</dbReference>
<evidence type="ECO:0000256" key="1">
    <source>
        <dbReference type="ARBA" id="ARBA00009437"/>
    </source>
</evidence>
<keyword evidence="5" id="KW-0804">Transcription</keyword>
<dbReference type="EMBL" id="CADIKR010000008">
    <property type="protein sequence ID" value="CAB3911929.1"/>
    <property type="molecule type" value="Genomic_DNA"/>
</dbReference>
<proteinExistence type="inferred from homology"/>
<dbReference type="RefSeq" id="WP_042797796.1">
    <property type="nucleotide sequence ID" value="NZ_CADIKR010000008.1"/>
</dbReference>
<reference evidence="7 8" key="1">
    <citation type="submission" date="2020-04" db="EMBL/GenBank/DDBJ databases">
        <authorList>
            <person name="De Canck E."/>
        </authorList>
    </citation>
    <scope>NUCLEOTIDE SEQUENCE [LARGE SCALE GENOMIC DNA]</scope>
    <source>
        <strain evidence="7 8">LMG 3415</strain>
    </source>
</reference>
<dbReference type="InterPro" id="IPR036390">
    <property type="entry name" value="WH_DNA-bd_sf"/>
</dbReference>
<comment type="similarity">
    <text evidence="1">Belongs to the LysR transcriptional regulatory family.</text>
</comment>
<dbReference type="SUPFAM" id="SSF46785">
    <property type="entry name" value="Winged helix' DNA-binding domain"/>
    <property type="match status" value="1"/>
</dbReference>
<dbReference type="InterPro" id="IPR036388">
    <property type="entry name" value="WH-like_DNA-bd_sf"/>
</dbReference>
<gene>
    <name evidence="7" type="primary">oxyR_2</name>
    <name evidence="7" type="ORF">LMG3415_05018</name>
</gene>
<dbReference type="PRINTS" id="PR00039">
    <property type="entry name" value="HTHLYSR"/>
</dbReference>
<protein>
    <submittedName>
        <fullName evidence="7">Hydrogen peroxide-inducible genes activator</fullName>
    </submittedName>
</protein>
<evidence type="ECO:0000313" key="8">
    <source>
        <dbReference type="Proteomes" id="UP000507140"/>
    </source>
</evidence>
<sequence length="315" mass="34165">MTIDFRSLKYFNAIATIGSITKAADELHVAQPALSLHIKKMEDELGVLLLERTAKGVSPTAAGLRLLAHGQDIVARMKAACEDVRESGAEPTGTLALGMPQSAGIALTVRLVQESLKKWPKLRLQIVESATGHTPALLANRTLDLGFTFLEDKNSGLRYRSLIEEELVLLGPVDAFGAGHDLNQMPSIEFQDLAGLKFCLPSPRQGQRQLIERYLKQAKITLEVLAELDGIAQLVALAGKGLGYTILTYSAVREDLRKGVISAARIVNPQILRQVYLCRLQDIPASGAMLAVEALIVEIAKELVRDGTWTGQIPG</sequence>
<dbReference type="Gene3D" id="1.10.10.10">
    <property type="entry name" value="Winged helix-like DNA-binding domain superfamily/Winged helix DNA-binding domain"/>
    <property type="match status" value="1"/>
</dbReference>
<keyword evidence="4" id="KW-0010">Activator</keyword>
<evidence type="ECO:0000256" key="5">
    <source>
        <dbReference type="ARBA" id="ARBA00023163"/>
    </source>
</evidence>
<dbReference type="PANTHER" id="PTHR30293:SF0">
    <property type="entry name" value="NITROGEN ASSIMILATION REGULATORY PROTEIN NAC"/>
    <property type="match status" value="1"/>
</dbReference>
<evidence type="ECO:0000256" key="3">
    <source>
        <dbReference type="ARBA" id="ARBA00023125"/>
    </source>
</evidence>
<evidence type="ECO:0000256" key="2">
    <source>
        <dbReference type="ARBA" id="ARBA00023015"/>
    </source>
</evidence>
<accession>A0ABM8LKP9</accession>
<dbReference type="Pfam" id="PF00126">
    <property type="entry name" value="HTH_1"/>
    <property type="match status" value="1"/>
</dbReference>